<evidence type="ECO:0000313" key="3">
    <source>
        <dbReference type="Proteomes" id="UP000078534"/>
    </source>
</evidence>
<protein>
    <submittedName>
        <fullName evidence="2">Uncharacterized protein</fullName>
    </submittedName>
</protein>
<accession>A0A179SU60</accession>
<feature type="transmembrane region" description="Helical" evidence="1">
    <location>
        <begin position="55"/>
        <end position="75"/>
    </location>
</feature>
<name>A0A179SU60_9BACI</name>
<reference evidence="3" key="1">
    <citation type="submission" date="2016-04" db="EMBL/GenBank/DDBJ databases">
        <authorList>
            <person name="Lyu Z."/>
            <person name="Lyu W."/>
        </authorList>
    </citation>
    <scope>NUCLEOTIDE SEQUENCE [LARGE SCALE GENOMIC DNA]</scope>
    <source>
        <strain evidence="3">C44</strain>
    </source>
</reference>
<gene>
    <name evidence="2" type="ORF">A6K24_24220</name>
</gene>
<keyword evidence="1" id="KW-0812">Transmembrane</keyword>
<evidence type="ECO:0000256" key="1">
    <source>
        <dbReference type="SAM" id="Phobius"/>
    </source>
</evidence>
<proteinExistence type="predicted"/>
<dbReference type="STRING" id="152268.A6K24_24220"/>
<dbReference type="OrthoDB" id="3402897at2"/>
<feature type="transmembrane region" description="Helical" evidence="1">
    <location>
        <begin position="246"/>
        <end position="267"/>
    </location>
</feature>
<dbReference type="EMBL" id="LWSG01000021">
    <property type="protein sequence ID" value="OAS85346.1"/>
    <property type="molecule type" value="Genomic_DNA"/>
</dbReference>
<dbReference type="AlphaFoldDB" id="A0A179SU60"/>
<comment type="caution">
    <text evidence="2">The sequence shown here is derived from an EMBL/GenBank/DDBJ whole genome shotgun (WGS) entry which is preliminary data.</text>
</comment>
<evidence type="ECO:0000313" key="2">
    <source>
        <dbReference type="EMBL" id="OAS85346.1"/>
    </source>
</evidence>
<keyword evidence="1" id="KW-0472">Membrane</keyword>
<keyword evidence="1" id="KW-1133">Transmembrane helix</keyword>
<sequence length="323" mass="35370">MTGTVERQVSRLLKLRKICGYGAAIAVTPYLLIKIVWTFGLFLPTEQMGDASWRMINAVTAVLAAIGILLAMAFCRPWGERLPAWMVALPVWVGTGLLVPMLLIAPILGPAAMIRDQEAGAADFWVFEQIFVMISLFGIGIFLPIALAGYAKARWPEALSGTTDYKELPGNTRQLQIILARIVAAGCILLGVIKVFWAVGGTFGIDTATMDERDLWWHLLSLSTGGWSLTGAWGILVIASRRGSRWFLPPMAAAWISSGMLFSNNLYSALSSVRLDAPPSPEYPLAWLLTTEAGIVLGVIMGMIILLVLHERRRALRDESERS</sequence>
<dbReference type="Proteomes" id="UP000078534">
    <property type="component" value="Unassembled WGS sequence"/>
</dbReference>
<dbReference type="RefSeq" id="WP_066333849.1">
    <property type="nucleotide sequence ID" value="NZ_LWSG01000021.1"/>
</dbReference>
<feature type="transmembrane region" description="Helical" evidence="1">
    <location>
        <begin position="215"/>
        <end position="239"/>
    </location>
</feature>
<feature type="transmembrane region" description="Helical" evidence="1">
    <location>
        <begin position="87"/>
        <end position="109"/>
    </location>
</feature>
<feature type="transmembrane region" description="Helical" evidence="1">
    <location>
        <begin position="287"/>
        <end position="309"/>
    </location>
</feature>
<feature type="transmembrane region" description="Helical" evidence="1">
    <location>
        <begin position="129"/>
        <end position="150"/>
    </location>
</feature>
<organism evidence="2 3">
    <name type="scientific">Metabacillus litoralis</name>
    <dbReference type="NCBI Taxonomy" id="152268"/>
    <lineage>
        <taxon>Bacteria</taxon>
        <taxon>Bacillati</taxon>
        <taxon>Bacillota</taxon>
        <taxon>Bacilli</taxon>
        <taxon>Bacillales</taxon>
        <taxon>Bacillaceae</taxon>
        <taxon>Metabacillus</taxon>
    </lineage>
</organism>
<keyword evidence="3" id="KW-1185">Reference proteome</keyword>
<feature type="transmembrane region" description="Helical" evidence="1">
    <location>
        <begin position="21"/>
        <end position="43"/>
    </location>
</feature>
<feature type="transmembrane region" description="Helical" evidence="1">
    <location>
        <begin position="178"/>
        <end position="203"/>
    </location>
</feature>